<dbReference type="SUPFAM" id="SSF52540">
    <property type="entry name" value="P-loop containing nucleoside triphosphate hydrolases"/>
    <property type="match status" value="1"/>
</dbReference>
<dbReference type="GO" id="GO:0005524">
    <property type="term" value="F:ATP binding"/>
    <property type="evidence" value="ECO:0007669"/>
    <property type="project" value="UniProtKB-UniRule"/>
</dbReference>
<keyword evidence="1" id="KW-0547">Nucleotide-binding</keyword>
<dbReference type="AlphaFoldDB" id="A6TJW6"/>
<dbReference type="EMBL" id="CP000724">
    <property type="protein sequence ID" value="ABR46484.1"/>
    <property type="molecule type" value="Genomic_DNA"/>
</dbReference>
<dbReference type="NCBIfam" id="TIGR02528">
    <property type="entry name" value="EutP"/>
    <property type="match status" value="1"/>
</dbReference>
<gene>
    <name evidence="2" type="ordered locus">Amet_0251</name>
</gene>
<accession>A6TJW6</accession>
<comment type="similarity">
    <text evidence="1">Belongs to the EutP/PduV family.</text>
</comment>
<dbReference type="HOGENOM" id="CLU_113298_2_0_9"/>
<reference evidence="3" key="1">
    <citation type="journal article" date="2016" name="Genome Announc.">
        <title>Complete genome sequence of Alkaliphilus metalliredigens strain QYMF, an alkaliphilic and metal-reducing bacterium isolated from borax-contaminated leachate ponds.</title>
        <authorList>
            <person name="Hwang C."/>
            <person name="Copeland A."/>
            <person name="Lucas S."/>
            <person name="Lapidus A."/>
            <person name="Barry K."/>
            <person name="Detter J.C."/>
            <person name="Glavina Del Rio T."/>
            <person name="Hammon N."/>
            <person name="Israni S."/>
            <person name="Dalin E."/>
            <person name="Tice H."/>
            <person name="Pitluck S."/>
            <person name="Chertkov O."/>
            <person name="Brettin T."/>
            <person name="Bruce D."/>
            <person name="Han C."/>
            <person name="Schmutz J."/>
            <person name="Larimer F."/>
            <person name="Land M.L."/>
            <person name="Hauser L."/>
            <person name="Kyrpides N."/>
            <person name="Mikhailova N."/>
            <person name="Ye Q."/>
            <person name="Zhou J."/>
            <person name="Richardson P."/>
            <person name="Fields M.W."/>
        </authorList>
    </citation>
    <scope>NUCLEOTIDE SEQUENCE [LARGE SCALE GENOMIC DNA]</scope>
    <source>
        <strain evidence="3">QYMF</strain>
    </source>
</reference>
<keyword evidence="3" id="KW-1185">Reference proteome</keyword>
<dbReference type="InterPro" id="IPR012381">
    <property type="entry name" value="EutP_PduV"/>
</dbReference>
<protein>
    <submittedName>
        <fullName evidence="2">Ethanolamine utilization protein, EutP</fullName>
    </submittedName>
</protein>
<dbReference type="GO" id="GO:0006576">
    <property type="term" value="P:biogenic amine metabolic process"/>
    <property type="evidence" value="ECO:0007669"/>
    <property type="project" value="InterPro"/>
</dbReference>
<dbReference type="Gene3D" id="3.40.50.300">
    <property type="entry name" value="P-loop containing nucleotide triphosphate hydrolases"/>
    <property type="match status" value="1"/>
</dbReference>
<proteinExistence type="inferred from homology"/>
<sequence>MKKVILVGRTGSGKTSLSQRLNQQELIYKKTQAMEFSDRVLDTPGEYIENRRFYYAIISASADCDVIGILQAIDEPNCIFPPGFGNFFNKPVIGIITKIDLEHDSGNVESDLYAAGAQQIFRISAVTGEGLEELRVYMEEVD</sequence>
<dbReference type="Pfam" id="PF10662">
    <property type="entry name" value="PduV-EutP"/>
    <property type="match status" value="1"/>
</dbReference>
<dbReference type="PANTHER" id="PTHR40453">
    <property type="entry name" value="PROTEIN YOEF"/>
    <property type="match status" value="1"/>
</dbReference>
<evidence type="ECO:0000256" key="1">
    <source>
        <dbReference type="PIRNR" id="PIRNR036409"/>
    </source>
</evidence>
<name>A6TJW6_ALKMQ</name>
<evidence type="ECO:0000313" key="2">
    <source>
        <dbReference type="EMBL" id="ABR46484.1"/>
    </source>
</evidence>
<dbReference type="RefSeq" id="WP_011971393.1">
    <property type="nucleotide sequence ID" value="NC_009633.1"/>
</dbReference>
<dbReference type="InterPro" id="IPR027417">
    <property type="entry name" value="P-loop_NTPase"/>
</dbReference>
<dbReference type="KEGG" id="amt:Amet_0251"/>
<dbReference type="OrthoDB" id="6179at2"/>
<dbReference type="STRING" id="293826.Amet_0251"/>
<dbReference type="eggNOG" id="COG4917">
    <property type="taxonomic scope" value="Bacteria"/>
</dbReference>
<dbReference type="PANTHER" id="PTHR40453:SF1">
    <property type="entry name" value="PROTEIN YOEF"/>
    <property type="match status" value="1"/>
</dbReference>
<organism evidence="2 3">
    <name type="scientific">Alkaliphilus metalliredigens (strain QYMF)</name>
    <dbReference type="NCBI Taxonomy" id="293826"/>
    <lineage>
        <taxon>Bacteria</taxon>
        <taxon>Bacillati</taxon>
        <taxon>Bacillota</taxon>
        <taxon>Clostridia</taxon>
        <taxon>Peptostreptococcales</taxon>
        <taxon>Natronincolaceae</taxon>
        <taxon>Alkaliphilus</taxon>
    </lineage>
</organism>
<dbReference type="PIRSF" id="PIRSF036409">
    <property type="entry name" value="EutP_PduV"/>
    <property type="match status" value="1"/>
</dbReference>
<evidence type="ECO:0000313" key="3">
    <source>
        <dbReference type="Proteomes" id="UP000001572"/>
    </source>
</evidence>
<dbReference type="Proteomes" id="UP000001572">
    <property type="component" value="Chromosome"/>
</dbReference>